<reference evidence="3 4" key="1">
    <citation type="submission" date="2016-11" db="EMBL/GenBank/DDBJ databases">
        <authorList>
            <person name="Jaros S."/>
            <person name="Januszkiewicz K."/>
            <person name="Wedrychowicz H."/>
        </authorList>
    </citation>
    <scope>NUCLEOTIDE SEQUENCE [LARGE SCALE GENOMIC DNA]</scope>
    <source>
        <strain evidence="3 4">DSM 9705</strain>
    </source>
</reference>
<dbReference type="InterPro" id="IPR052340">
    <property type="entry name" value="RNase_Y/CdgJ"/>
</dbReference>
<evidence type="ECO:0000259" key="2">
    <source>
        <dbReference type="PROSITE" id="PS51833"/>
    </source>
</evidence>
<evidence type="ECO:0000313" key="3">
    <source>
        <dbReference type="EMBL" id="SHH91882.1"/>
    </source>
</evidence>
<dbReference type="PROSITE" id="PS50883">
    <property type="entry name" value="EAL"/>
    <property type="match status" value="1"/>
</dbReference>
<dbReference type="SUPFAM" id="SSF109604">
    <property type="entry name" value="HD-domain/PDEase-like"/>
    <property type="match status" value="1"/>
</dbReference>
<dbReference type="PANTHER" id="PTHR33525">
    <property type="match status" value="1"/>
</dbReference>
<name>A0A1M5WWV3_9BACT</name>
<dbReference type="SMART" id="SM00052">
    <property type="entry name" value="EAL"/>
    <property type="match status" value="1"/>
</dbReference>
<dbReference type="PROSITE" id="PS51833">
    <property type="entry name" value="HDOD"/>
    <property type="match status" value="1"/>
</dbReference>
<dbReference type="STRING" id="1121409.SAMN02745124_02581"/>
<gene>
    <name evidence="3" type="ORF">SAMN02745124_02581</name>
</gene>
<evidence type="ECO:0000313" key="4">
    <source>
        <dbReference type="Proteomes" id="UP000184139"/>
    </source>
</evidence>
<dbReference type="Gene3D" id="3.20.20.450">
    <property type="entry name" value="EAL domain"/>
    <property type="match status" value="1"/>
</dbReference>
<proteinExistence type="predicted"/>
<dbReference type="Gene3D" id="1.10.3210.10">
    <property type="entry name" value="Hypothetical protein af1432"/>
    <property type="match status" value="1"/>
</dbReference>
<dbReference type="RefSeq" id="WP_073376641.1">
    <property type="nucleotide sequence ID" value="NZ_FQXS01000015.1"/>
</dbReference>
<dbReference type="AlphaFoldDB" id="A0A1M5WWV3"/>
<dbReference type="InterPro" id="IPR001633">
    <property type="entry name" value="EAL_dom"/>
</dbReference>
<dbReference type="SUPFAM" id="SSF141868">
    <property type="entry name" value="EAL domain-like"/>
    <property type="match status" value="1"/>
</dbReference>
<dbReference type="InterPro" id="IPR013976">
    <property type="entry name" value="HDOD"/>
</dbReference>
<accession>A0A1M5WWV3</accession>
<evidence type="ECO:0000259" key="1">
    <source>
        <dbReference type="PROSITE" id="PS50883"/>
    </source>
</evidence>
<dbReference type="PANTHER" id="PTHR33525:SF4">
    <property type="entry name" value="CYCLIC DI-GMP PHOSPHODIESTERASE CDGJ"/>
    <property type="match status" value="1"/>
</dbReference>
<dbReference type="InterPro" id="IPR014408">
    <property type="entry name" value="dGMP_Pdiesterase_EAL/HD-GYP"/>
</dbReference>
<dbReference type="PIRSF" id="PIRSF003180">
    <property type="entry name" value="DiGMPpdiest_YuxH"/>
    <property type="match status" value="1"/>
</dbReference>
<dbReference type="InterPro" id="IPR035919">
    <property type="entry name" value="EAL_sf"/>
</dbReference>
<dbReference type="EMBL" id="FQXS01000015">
    <property type="protein sequence ID" value="SHH91882.1"/>
    <property type="molecule type" value="Genomic_DNA"/>
</dbReference>
<dbReference type="Pfam" id="PF00563">
    <property type="entry name" value="EAL"/>
    <property type="match status" value="1"/>
</dbReference>
<protein>
    <submittedName>
        <fullName evidence="3">EAL and modified HD-GYP domain-containing signal transduction protein</fullName>
    </submittedName>
</protein>
<dbReference type="OrthoDB" id="9804751at2"/>
<sequence length="400" mass="45393">MDVFVARQPIFTRKKKLFGYELLFRSGMNNAFPELDGDVATSNLLSSSFFSVGIDRIAGGRKSFINFTEALLLRGTPALFPQEMIMVEILEDIRPSAEIIRACRSLKSQGYTLALDDFTFDDSFAELLPLIDIVKIDFRQTPQAEIRSLLDHLRPFSCRLLAEKIESYAEFNRARDTGFDLFQGYFFSRPEVLKNKDIPQNKLTMLRLISEINRSEFDVSALEKLISRDVAVSYKLLKYLNSAYFSRLAPLKSIRQAIAFLGERGVKLFVSLVATSQLAEDKPDELVRMSIIRARFLEQLGPKLGLDGGELFLLGLFSLIDAMLDNTMDDLVGRLPVSEAIRRALVERSGPLAAPLSLIESCERADWSAVDRWRQQLQVDEERLSVMQLDAIDWADSYET</sequence>
<feature type="domain" description="HDOD" evidence="2">
    <location>
        <begin position="198"/>
        <end position="383"/>
    </location>
</feature>
<dbReference type="Proteomes" id="UP000184139">
    <property type="component" value="Unassembled WGS sequence"/>
</dbReference>
<dbReference type="Pfam" id="PF08668">
    <property type="entry name" value="HDOD"/>
    <property type="match status" value="1"/>
</dbReference>
<feature type="domain" description="EAL" evidence="1">
    <location>
        <begin position="1"/>
        <end position="204"/>
    </location>
</feature>
<organism evidence="3 4">
    <name type="scientific">Desulfofustis glycolicus DSM 9705</name>
    <dbReference type="NCBI Taxonomy" id="1121409"/>
    <lineage>
        <taxon>Bacteria</taxon>
        <taxon>Pseudomonadati</taxon>
        <taxon>Thermodesulfobacteriota</taxon>
        <taxon>Desulfobulbia</taxon>
        <taxon>Desulfobulbales</taxon>
        <taxon>Desulfocapsaceae</taxon>
        <taxon>Desulfofustis</taxon>
    </lineage>
</organism>
<keyword evidence="4" id="KW-1185">Reference proteome</keyword>